<dbReference type="EMBL" id="LQZG01000005">
    <property type="protein sequence ID" value="OAB86210.1"/>
    <property type="molecule type" value="Genomic_DNA"/>
</dbReference>
<protein>
    <submittedName>
        <fullName evidence="1">Uncharacterized protein</fullName>
    </submittedName>
</protein>
<dbReference type="Proteomes" id="UP000076976">
    <property type="component" value="Unassembled WGS sequence"/>
</dbReference>
<dbReference type="STRING" id="262209.AWH69_15040"/>
<reference evidence="1 2" key="1">
    <citation type="submission" date="2016-01" db="EMBL/GenBank/DDBJ databases">
        <title>Janibacter melonis strain CD11_4 genome sequencing and assembly.</title>
        <authorList>
            <person name="Nair G.R."/>
            <person name="Kaur G."/>
            <person name="Chander A.M."/>
            <person name="Mayilraj S."/>
        </authorList>
    </citation>
    <scope>NUCLEOTIDE SEQUENCE [LARGE SCALE GENOMIC DNA]</scope>
    <source>
        <strain evidence="1 2">CD11-4</strain>
    </source>
</reference>
<dbReference type="AlphaFoldDB" id="A0A176Q957"/>
<accession>A0A176Q957</accession>
<evidence type="ECO:0000313" key="2">
    <source>
        <dbReference type="Proteomes" id="UP000076976"/>
    </source>
</evidence>
<name>A0A176Q957_9MICO</name>
<sequence length="133" mass="14695">MMIGTIGVSPSAQAASRCKTHTFVDTVAGALGSVGKVNVKYSWCWSGSKITSYRVVEESESITKWGSVRGYTLTKKGDWFKGGGKGKNHVQRMHRYQVGRDYKLGSYSIQDRDHYIHMKAGGGYSHSVKARTL</sequence>
<comment type="caution">
    <text evidence="1">The sequence shown here is derived from an EMBL/GenBank/DDBJ whole genome shotgun (WGS) entry which is preliminary data.</text>
</comment>
<organism evidence="1 2">
    <name type="scientific">Janibacter melonis</name>
    <dbReference type="NCBI Taxonomy" id="262209"/>
    <lineage>
        <taxon>Bacteria</taxon>
        <taxon>Bacillati</taxon>
        <taxon>Actinomycetota</taxon>
        <taxon>Actinomycetes</taxon>
        <taxon>Micrococcales</taxon>
        <taxon>Intrasporangiaceae</taxon>
        <taxon>Janibacter</taxon>
    </lineage>
</organism>
<evidence type="ECO:0000313" key="1">
    <source>
        <dbReference type="EMBL" id="OAB86210.1"/>
    </source>
</evidence>
<proteinExistence type="predicted"/>
<keyword evidence="2" id="KW-1185">Reference proteome</keyword>
<gene>
    <name evidence="1" type="ORF">AWH69_15040</name>
</gene>